<evidence type="ECO:0000313" key="1">
    <source>
        <dbReference type="EMBL" id="CAB4138543.1"/>
    </source>
</evidence>
<reference evidence="1" key="1">
    <citation type="submission" date="2020-04" db="EMBL/GenBank/DDBJ databases">
        <authorList>
            <person name="Chiriac C."/>
            <person name="Salcher M."/>
            <person name="Ghai R."/>
            <person name="Kavagutti S V."/>
        </authorList>
    </citation>
    <scope>NUCLEOTIDE SEQUENCE</scope>
</reference>
<dbReference type="EMBL" id="LR796345">
    <property type="protein sequence ID" value="CAB4138543.1"/>
    <property type="molecule type" value="Genomic_DNA"/>
</dbReference>
<organism evidence="1">
    <name type="scientific">uncultured Caudovirales phage</name>
    <dbReference type="NCBI Taxonomy" id="2100421"/>
    <lineage>
        <taxon>Viruses</taxon>
        <taxon>Duplodnaviria</taxon>
        <taxon>Heunggongvirae</taxon>
        <taxon>Uroviricota</taxon>
        <taxon>Caudoviricetes</taxon>
        <taxon>Peduoviridae</taxon>
        <taxon>Maltschvirus</taxon>
        <taxon>Maltschvirus maltsch</taxon>
    </lineage>
</organism>
<accession>A0A6J5LZA9</accession>
<protein>
    <submittedName>
        <fullName evidence="1">Uncharacterized protein</fullName>
    </submittedName>
</protein>
<gene>
    <name evidence="1" type="ORF">UFOVP331_103</name>
</gene>
<name>A0A6J5LZA9_9CAUD</name>
<proteinExistence type="predicted"/>
<sequence>MALELNVNNIEEFQDMIDNKDFKISESIIKTILNNVNTKKKHIHIISINVLENDTTLDITLEKKFFIETLEENLKYFIEHERYEDCQNIVNAINQLKSVDNSTKKKKTKQN</sequence>